<evidence type="ECO:0000313" key="7">
    <source>
        <dbReference type="Proteomes" id="UP000540423"/>
    </source>
</evidence>
<dbReference type="GO" id="GO:0016042">
    <property type="term" value="P:lipid catabolic process"/>
    <property type="evidence" value="ECO:0007669"/>
    <property type="project" value="UniProtKB-KW"/>
</dbReference>
<evidence type="ECO:0000256" key="5">
    <source>
        <dbReference type="SAM" id="SignalP"/>
    </source>
</evidence>
<feature type="chain" id="PRO_5038666841" description="Alpha/beta hydrolase" evidence="5">
    <location>
        <begin position="24"/>
        <end position="322"/>
    </location>
</feature>
<evidence type="ECO:0000256" key="1">
    <source>
        <dbReference type="ARBA" id="ARBA00022801"/>
    </source>
</evidence>
<dbReference type="EMBL" id="JACHEM010000004">
    <property type="protein sequence ID" value="MBB6435593.1"/>
    <property type="molecule type" value="Genomic_DNA"/>
</dbReference>
<dbReference type="Proteomes" id="UP000540423">
    <property type="component" value="Unassembled WGS sequence"/>
</dbReference>
<keyword evidence="1" id="KW-0378">Hydrolase</keyword>
<dbReference type="Gene3D" id="3.40.50.1820">
    <property type="entry name" value="alpha/beta hydrolase"/>
    <property type="match status" value="1"/>
</dbReference>
<dbReference type="PANTHER" id="PTHR10272:SF0">
    <property type="entry name" value="PLATELET-ACTIVATING FACTOR ACETYLHYDROLASE"/>
    <property type="match status" value="1"/>
</dbReference>
<proteinExistence type="predicted"/>
<dbReference type="PANTHER" id="PTHR10272">
    <property type="entry name" value="PLATELET-ACTIVATING FACTOR ACETYLHYDROLASE"/>
    <property type="match status" value="1"/>
</dbReference>
<keyword evidence="3" id="KW-0443">Lipid metabolism</keyword>
<evidence type="ECO:0000256" key="2">
    <source>
        <dbReference type="ARBA" id="ARBA00022963"/>
    </source>
</evidence>
<name>A0A7X0HG72_9ACTN</name>
<evidence type="ECO:0000313" key="6">
    <source>
        <dbReference type="EMBL" id="MBB6435593.1"/>
    </source>
</evidence>
<keyword evidence="2" id="KW-0442">Lipid degradation</keyword>
<protein>
    <recommendedName>
        <fullName evidence="8">Alpha/beta hydrolase</fullName>
    </recommendedName>
</protein>
<dbReference type="GO" id="GO:0003847">
    <property type="term" value="F:1-alkyl-2-acetylglycerophosphocholine esterase activity"/>
    <property type="evidence" value="ECO:0007669"/>
    <property type="project" value="TreeGrafter"/>
</dbReference>
<dbReference type="SUPFAM" id="SSF53474">
    <property type="entry name" value="alpha/beta-Hydrolases"/>
    <property type="match status" value="1"/>
</dbReference>
<keyword evidence="7" id="KW-1185">Reference proteome</keyword>
<keyword evidence="5" id="KW-0732">Signal</keyword>
<reference evidence="6 7" key="1">
    <citation type="submission" date="2020-08" db="EMBL/GenBank/DDBJ databases">
        <title>Genomic Encyclopedia of Type Strains, Phase IV (KMG-IV): sequencing the most valuable type-strain genomes for metagenomic binning, comparative biology and taxonomic classification.</title>
        <authorList>
            <person name="Goeker M."/>
        </authorList>
    </citation>
    <scope>NUCLEOTIDE SEQUENCE [LARGE SCALE GENOMIC DNA]</scope>
    <source>
        <strain evidence="6 7">DSM 40141</strain>
    </source>
</reference>
<dbReference type="AlphaFoldDB" id="A0A7X0HG72"/>
<feature type="signal peptide" evidence="5">
    <location>
        <begin position="1"/>
        <end position="23"/>
    </location>
</feature>
<sequence>MNRHRRLVASAAALVALSLGASAVSAGAASAASPYLQKREAQALLDGLGYADEISAVELSGTRVNSRAGARPLGGRHPLVLLSPGFTLHRATLTVLAEELAARGYVVAVMDHAHESFGTEYPGGRTLPLRAPLTKDVPGVRAADASFLIDRLLDRSGGFAKIIDRRRIGMGGHSIGGSSSAVAMARDSRIRAGANMDGGFKDANPGGGMNGRPFLLLGTEANRRPGAGTGSHEEWLGAWAGLDGWKRWLAVAESGHFSFNDIPVLGGQRGLVNPQAPLSGKRAAEITRDYVGALFDRHLKGEREPLLDGPTAANPEVSFHRP</sequence>
<organism evidence="6 7">
    <name type="scientific">Streptomyces candidus</name>
    <dbReference type="NCBI Taxonomy" id="67283"/>
    <lineage>
        <taxon>Bacteria</taxon>
        <taxon>Bacillati</taxon>
        <taxon>Actinomycetota</taxon>
        <taxon>Actinomycetes</taxon>
        <taxon>Kitasatosporales</taxon>
        <taxon>Streptomycetaceae</taxon>
        <taxon>Streptomyces</taxon>
    </lineage>
</organism>
<dbReference type="InterPro" id="IPR029058">
    <property type="entry name" value="AB_hydrolase_fold"/>
</dbReference>
<evidence type="ECO:0000256" key="3">
    <source>
        <dbReference type="ARBA" id="ARBA00023098"/>
    </source>
</evidence>
<dbReference type="RefSeq" id="WP_185029251.1">
    <property type="nucleotide sequence ID" value="NZ_BNBN01000007.1"/>
</dbReference>
<evidence type="ECO:0008006" key="8">
    <source>
        <dbReference type="Google" id="ProtNLM"/>
    </source>
</evidence>
<dbReference type="PROSITE" id="PS51318">
    <property type="entry name" value="TAT"/>
    <property type="match status" value="1"/>
</dbReference>
<accession>A0A7X0HG72</accession>
<comment type="caution">
    <text evidence="6">The sequence shown here is derived from an EMBL/GenBank/DDBJ whole genome shotgun (WGS) entry which is preliminary data.</text>
</comment>
<evidence type="ECO:0000256" key="4">
    <source>
        <dbReference type="SAM" id="MobiDB-lite"/>
    </source>
</evidence>
<gene>
    <name evidence="6" type="ORF">HNQ79_002050</name>
</gene>
<dbReference type="Pfam" id="PF03403">
    <property type="entry name" value="PAF-AH_p_II"/>
    <property type="match status" value="1"/>
</dbReference>
<feature type="region of interest" description="Disordered" evidence="4">
    <location>
        <begin position="302"/>
        <end position="322"/>
    </location>
</feature>
<dbReference type="InterPro" id="IPR006311">
    <property type="entry name" value="TAT_signal"/>
</dbReference>